<dbReference type="GO" id="GO:0016758">
    <property type="term" value="F:hexosyltransferase activity"/>
    <property type="evidence" value="ECO:0007669"/>
    <property type="project" value="UniProtKB-ARBA"/>
</dbReference>
<organism evidence="3 4">
    <name type="scientific">Mesobacillus boroniphilus JCM 21738</name>
    <dbReference type="NCBI Taxonomy" id="1294265"/>
    <lineage>
        <taxon>Bacteria</taxon>
        <taxon>Bacillati</taxon>
        <taxon>Bacillota</taxon>
        <taxon>Bacilli</taxon>
        <taxon>Bacillales</taxon>
        <taxon>Bacillaceae</taxon>
        <taxon>Mesobacillus</taxon>
    </lineage>
</organism>
<evidence type="ECO:0000313" key="3">
    <source>
        <dbReference type="EMBL" id="GAE46940.1"/>
    </source>
</evidence>
<protein>
    <submittedName>
        <fullName evidence="3">Glycosyltransferase</fullName>
    </submittedName>
</protein>
<dbReference type="PANTHER" id="PTHR22916">
    <property type="entry name" value="GLYCOSYLTRANSFERASE"/>
    <property type="match status" value="1"/>
</dbReference>
<dbReference type="eggNOG" id="COG1215">
    <property type="taxonomic scope" value="Bacteria"/>
</dbReference>
<evidence type="ECO:0000313" key="4">
    <source>
        <dbReference type="Proteomes" id="UP000018949"/>
    </source>
</evidence>
<dbReference type="EMBL" id="BAUW01000058">
    <property type="protein sequence ID" value="GAE46940.1"/>
    <property type="molecule type" value="Genomic_DNA"/>
</dbReference>
<dbReference type="Pfam" id="PF00535">
    <property type="entry name" value="Glycos_transf_2"/>
    <property type="match status" value="1"/>
</dbReference>
<dbReference type="CDD" id="cd00761">
    <property type="entry name" value="Glyco_tranf_GTA_type"/>
    <property type="match status" value="1"/>
</dbReference>
<dbReference type="InterPro" id="IPR001173">
    <property type="entry name" value="Glyco_trans_2-like"/>
</dbReference>
<dbReference type="Gene3D" id="3.90.550.10">
    <property type="entry name" value="Spore Coat Polysaccharide Biosynthesis Protein SpsA, Chain A"/>
    <property type="match status" value="1"/>
</dbReference>
<reference evidence="3 4" key="1">
    <citation type="submission" date="2013-12" db="EMBL/GenBank/DDBJ databases">
        <title>NBRP : Genome information of microbial organism related human and environment.</title>
        <authorList>
            <person name="Hattori M."/>
            <person name="Oshima K."/>
            <person name="Inaba H."/>
            <person name="Suda W."/>
            <person name="Sakamoto M."/>
            <person name="Iino T."/>
            <person name="Kitahara M."/>
            <person name="Oshida Y."/>
            <person name="Iida T."/>
            <person name="Kudo T."/>
            <person name="Itoh T."/>
            <person name="Ahmed I."/>
            <person name="Ohkuma M."/>
        </authorList>
    </citation>
    <scope>NUCLEOTIDE SEQUENCE [LARGE SCALE GENOMIC DNA]</scope>
    <source>
        <strain evidence="3 4">JCM 21738</strain>
    </source>
</reference>
<comment type="caution">
    <text evidence="3">The sequence shown here is derived from an EMBL/GenBank/DDBJ whole genome shotgun (WGS) entry which is preliminary data.</text>
</comment>
<gene>
    <name evidence="3" type="ORF">JCM21738_3873</name>
</gene>
<evidence type="ECO:0000259" key="2">
    <source>
        <dbReference type="Pfam" id="PF00535"/>
    </source>
</evidence>
<dbReference type="AlphaFoldDB" id="W4RR97"/>
<dbReference type="Proteomes" id="UP000018949">
    <property type="component" value="Unassembled WGS sequence"/>
</dbReference>
<dbReference type="SUPFAM" id="SSF53448">
    <property type="entry name" value="Nucleotide-diphospho-sugar transferases"/>
    <property type="match status" value="1"/>
</dbReference>
<name>W4RR97_9BACI</name>
<comment type="similarity">
    <text evidence="1">Belongs to the glycosyltransferase 2 family.</text>
</comment>
<sequence length="299" mass="35067">MVKPKLITLIMPAYNEEKNIAEAINSVLSQKYENFELLIVDDGSTDKTGQIVNDLAIRHSEKITFFQPGKIGKNAAFNLAANHAKGDWFYFMGADDLLPPDALQNWMKYVEQKDSNKRIAVCGRMKVFSTNKKYDRLILPKNKKTFNWSGPLTLMSKGMLSEVTPIPTKYPNEDTWWSLCIRFFAEERIRIDDIIVYYRIHEGNAISRNSNYSIFNDKYHSRQIAIEEFLKRYKKRLKQEEQKELSTEIMLENYRYNGEMLKIIFKINCGLKKKVRAVFFSNALFFKIKKKLDRLMLGH</sequence>
<dbReference type="InterPro" id="IPR029044">
    <property type="entry name" value="Nucleotide-diphossugar_trans"/>
</dbReference>
<evidence type="ECO:0000256" key="1">
    <source>
        <dbReference type="ARBA" id="ARBA00006739"/>
    </source>
</evidence>
<proteinExistence type="inferred from homology"/>
<dbReference type="PANTHER" id="PTHR22916:SF3">
    <property type="entry name" value="UDP-GLCNAC:BETAGAL BETA-1,3-N-ACETYLGLUCOSAMINYLTRANSFERASE-LIKE PROTEIN 1"/>
    <property type="match status" value="1"/>
</dbReference>
<feature type="domain" description="Glycosyltransferase 2-like" evidence="2">
    <location>
        <begin position="9"/>
        <end position="140"/>
    </location>
</feature>
<keyword evidence="3" id="KW-0808">Transferase</keyword>
<accession>W4RR97</accession>
<keyword evidence="4" id="KW-1185">Reference proteome</keyword>